<keyword evidence="7 9" id="KW-0378">Hydrolase</keyword>
<dbReference type="PANTHER" id="PTHR30457">
    <property type="entry name" value="5'-NUCLEOTIDASE SURE"/>
    <property type="match status" value="1"/>
</dbReference>
<evidence type="ECO:0000256" key="3">
    <source>
        <dbReference type="ARBA" id="ARBA00012643"/>
    </source>
</evidence>
<gene>
    <name evidence="9" type="ORF">FHX53_001333</name>
</gene>
<evidence type="ECO:0000256" key="2">
    <source>
        <dbReference type="ARBA" id="ARBA00011062"/>
    </source>
</evidence>
<reference evidence="9 10" key="1">
    <citation type="submission" date="2020-07" db="EMBL/GenBank/DDBJ databases">
        <title>Sequencing the genomes of 1000 actinobacteria strains.</title>
        <authorList>
            <person name="Klenk H.-P."/>
        </authorList>
    </citation>
    <scope>NUCLEOTIDE SEQUENCE [LARGE SCALE GENOMIC DNA]</scope>
    <source>
        <strain evidence="9 10">DSM 19663</strain>
    </source>
</reference>
<dbReference type="GO" id="GO:0008254">
    <property type="term" value="F:3'-nucleotidase activity"/>
    <property type="evidence" value="ECO:0007669"/>
    <property type="project" value="TreeGrafter"/>
</dbReference>
<dbReference type="Proteomes" id="UP000585905">
    <property type="component" value="Unassembled WGS sequence"/>
</dbReference>
<dbReference type="SUPFAM" id="SSF64167">
    <property type="entry name" value="SurE-like"/>
    <property type="match status" value="1"/>
</dbReference>
<evidence type="ECO:0000256" key="4">
    <source>
        <dbReference type="ARBA" id="ARBA00022490"/>
    </source>
</evidence>
<organism evidence="9 10">
    <name type="scientific">Microcella alkalica</name>
    <dbReference type="NCBI Taxonomy" id="355930"/>
    <lineage>
        <taxon>Bacteria</taxon>
        <taxon>Bacillati</taxon>
        <taxon>Actinomycetota</taxon>
        <taxon>Actinomycetes</taxon>
        <taxon>Micrococcales</taxon>
        <taxon>Microbacteriaceae</taxon>
        <taxon>Microcella</taxon>
    </lineage>
</organism>
<evidence type="ECO:0000256" key="1">
    <source>
        <dbReference type="ARBA" id="ARBA00000815"/>
    </source>
</evidence>
<evidence type="ECO:0000313" key="10">
    <source>
        <dbReference type="Proteomes" id="UP000585905"/>
    </source>
</evidence>
<keyword evidence="4" id="KW-0963">Cytoplasm</keyword>
<comment type="caution">
    <text evidence="9">The sequence shown here is derived from an EMBL/GenBank/DDBJ whole genome shotgun (WGS) entry which is preliminary data.</text>
</comment>
<feature type="domain" description="Survival protein SurE-like phosphatase/nucleotidase" evidence="8">
    <location>
        <begin position="3"/>
        <end position="185"/>
    </location>
</feature>
<dbReference type="EC" id="3.1.3.5" evidence="3"/>
<accession>A0A839EDN5</accession>
<sequence>MRVLVTNDDGIDSPGLHALARVAIAAGHDVVIAAPDEEASGSSASITAHDAYAVTAAGGRGRIRVREETFPGLDAPAHRVYAAPALIALLAAHGSFGPAPEIVLSGINRGANVGHAILHSGTVGAALTGGLNDGRGLAVSLAVANAEEHPHWETAAAIVARVLPLIADQPIGTVLNVNVPNVDAGGAAALALLEAPLARFGIVHTTVTESDDGHIDLAIADPSARFDTGTDAALLAGGAATITSIRPVVEAERRVLAPAATL</sequence>
<dbReference type="PANTHER" id="PTHR30457:SF12">
    <property type="entry name" value="5'_3'-NUCLEOTIDASE SURE"/>
    <property type="match status" value="1"/>
</dbReference>
<dbReference type="Pfam" id="PF01975">
    <property type="entry name" value="SurE"/>
    <property type="match status" value="1"/>
</dbReference>
<evidence type="ECO:0000256" key="7">
    <source>
        <dbReference type="ARBA" id="ARBA00022801"/>
    </source>
</evidence>
<dbReference type="GO" id="GO:0046872">
    <property type="term" value="F:metal ion binding"/>
    <property type="evidence" value="ECO:0007669"/>
    <property type="project" value="UniProtKB-KW"/>
</dbReference>
<dbReference type="InterPro" id="IPR002828">
    <property type="entry name" value="SurE-like_Pase/nucleotidase"/>
</dbReference>
<dbReference type="GO" id="GO:0008253">
    <property type="term" value="F:5'-nucleotidase activity"/>
    <property type="evidence" value="ECO:0007669"/>
    <property type="project" value="UniProtKB-EC"/>
</dbReference>
<dbReference type="GO" id="GO:0004309">
    <property type="term" value="F:exopolyphosphatase activity"/>
    <property type="evidence" value="ECO:0007669"/>
    <property type="project" value="TreeGrafter"/>
</dbReference>
<comment type="similarity">
    <text evidence="2">Belongs to the SurE nucleotidase family.</text>
</comment>
<dbReference type="GO" id="GO:0000166">
    <property type="term" value="F:nucleotide binding"/>
    <property type="evidence" value="ECO:0007669"/>
    <property type="project" value="UniProtKB-KW"/>
</dbReference>
<dbReference type="RefSeq" id="WP_182490538.1">
    <property type="nucleotide sequence ID" value="NZ_BAAAOV010000005.1"/>
</dbReference>
<evidence type="ECO:0000259" key="8">
    <source>
        <dbReference type="Pfam" id="PF01975"/>
    </source>
</evidence>
<dbReference type="InterPro" id="IPR030048">
    <property type="entry name" value="SurE"/>
</dbReference>
<evidence type="ECO:0000256" key="5">
    <source>
        <dbReference type="ARBA" id="ARBA00022723"/>
    </source>
</evidence>
<dbReference type="InterPro" id="IPR036523">
    <property type="entry name" value="SurE-like_sf"/>
</dbReference>
<evidence type="ECO:0000313" key="9">
    <source>
        <dbReference type="EMBL" id="MBA8847748.1"/>
    </source>
</evidence>
<name>A0A839EDN5_9MICO</name>
<proteinExistence type="inferred from homology"/>
<evidence type="ECO:0000256" key="6">
    <source>
        <dbReference type="ARBA" id="ARBA00022741"/>
    </source>
</evidence>
<comment type="catalytic activity">
    <reaction evidence="1">
        <text>a ribonucleoside 5'-phosphate + H2O = a ribonucleoside + phosphate</text>
        <dbReference type="Rhea" id="RHEA:12484"/>
        <dbReference type="ChEBI" id="CHEBI:15377"/>
        <dbReference type="ChEBI" id="CHEBI:18254"/>
        <dbReference type="ChEBI" id="CHEBI:43474"/>
        <dbReference type="ChEBI" id="CHEBI:58043"/>
        <dbReference type="EC" id="3.1.3.5"/>
    </reaction>
</comment>
<dbReference type="Gene3D" id="3.40.1210.10">
    <property type="entry name" value="Survival protein SurE-like phosphatase/nucleotidase"/>
    <property type="match status" value="1"/>
</dbReference>
<dbReference type="EMBL" id="JACGWX010000002">
    <property type="protein sequence ID" value="MBA8847748.1"/>
    <property type="molecule type" value="Genomic_DNA"/>
</dbReference>
<keyword evidence="10" id="KW-1185">Reference proteome</keyword>
<protein>
    <recommendedName>
        <fullName evidence="3">5'-nucleotidase</fullName>
        <ecNumber evidence="3">3.1.3.5</ecNumber>
    </recommendedName>
</protein>
<keyword evidence="6" id="KW-0547">Nucleotide-binding</keyword>
<keyword evidence="5" id="KW-0479">Metal-binding</keyword>
<dbReference type="AlphaFoldDB" id="A0A839EDN5"/>